<name>A0AAN9I329_CLITE</name>
<dbReference type="AlphaFoldDB" id="A0AAN9I329"/>
<dbReference type="Proteomes" id="UP001359559">
    <property type="component" value="Unassembled WGS sequence"/>
</dbReference>
<gene>
    <name evidence="2" type="ORF">RJT34_31685</name>
</gene>
<evidence type="ECO:0000313" key="3">
    <source>
        <dbReference type="Proteomes" id="UP001359559"/>
    </source>
</evidence>
<dbReference type="GO" id="GO:0009733">
    <property type="term" value="P:response to auxin"/>
    <property type="evidence" value="ECO:0007669"/>
    <property type="project" value="InterPro"/>
</dbReference>
<dbReference type="InterPro" id="IPR003676">
    <property type="entry name" value="SAUR_fam"/>
</dbReference>
<evidence type="ECO:0000313" key="2">
    <source>
        <dbReference type="EMBL" id="KAK7264082.1"/>
    </source>
</evidence>
<dbReference type="EMBL" id="JAYKXN010000008">
    <property type="protein sequence ID" value="KAK7264082.1"/>
    <property type="molecule type" value="Genomic_DNA"/>
</dbReference>
<sequence length="141" mass="16370">MVSSKKIIQIAMKWQKLATKQSKRIIWRKSSDEEKEAKAKAEKGHFVVYSTDEKRFVLPLWYLKNGILRELFKMAEEEFGVSSNVPLTLPCEGKAIEYLITLIQRNVAKDLEEAVLMSVATHRCQSYLDEPTNNQHFICTY</sequence>
<reference evidence="2 3" key="1">
    <citation type="submission" date="2024-01" db="EMBL/GenBank/DDBJ databases">
        <title>The genomes of 5 underutilized Papilionoideae crops provide insights into root nodulation and disease resistance.</title>
        <authorList>
            <person name="Yuan L."/>
        </authorList>
    </citation>
    <scope>NUCLEOTIDE SEQUENCE [LARGE SCALE GENOMIC DNA]</scope>
    <source>
        <strain evidence="2">LY-2023</strain>
        <tissue evidence="2">Leaf</tissue>
    </source>
</reference>
<comment type="caution">
    <text evidence="2">The sequence shown here is derived from an EMBL/GenBank/DDBJ whole genome shotgun (WGS) entry which is preliminary data.</text>
</comment>
<organism evidence="2 3">
    <name type="scientific">Clitoria ternatea</name>
    <name type="common">Butterfly pea</name>
    <dbReference type="NCBI Taxonomy" id="43366"/>
    <lineage>
        <taxon>Eukaryota</taxon>
        <taxon>Viridiplantae</taxon>
        <taxon>Streptophyta</taxon>
        <taxon>Embryophyta</taxon>
        <taxon>Tracheophyta</taxon>
        <taxon>Spermatophyta</taxon>
        <taxon>Magnoliopsida</taxon>
        <taxon>eudicotyledons</taxon>
        <taxon>Gunneridae</taxon>
        <taxon>Pentapetalae</taxon>
        <taxon>rosids</taxon>
        <taxon>fabids</taxon>
        <taxon>Fabales</taxon>
        <taxon>Fabaceae</taxon>
        <taxon>Papilionoideae</taxon>
        <taxon>50 kb inversion clade</taxon>
        <taxon>NPAAA clade</taxon>
        <taxon>indigoferoid/millettioid clade</taxon>
        <taxon>Phaseoleae</taxon>
        <taxon>Clitoria</taxon>
    </lineage>
</organism>
<evidence type="ECO:0000256" key="1">
    <source>
        <dbReference type="ARBA" id="ARBA00006974"/>
    </source>
</evidence>
<dbReference type="Pfam" id="PF02519">
    <property type="entry name" value="Auxin_inducible"/>
    <property type="match status" value="1"/>
</dbReference>
<accession>A0AAN9I329</accession>
<proteinExistence type="inferred from homology"/>
<dbReference type="PANTHER" id="PTHR31175:SF65">
    <property type="entry name" value="AUXIN-RESPONSIVE PROTEIN SAUR66-LIKE"/>
    <property type="match status" value="1"/>
</dbReference>
<protein>
    <submittedName>
        <fullName evidence="2">Uncharacterized protein</fullName>
    </submittedName>
</protein>
<comment type="similarity">
    <text evidence="1">Belongs to the ARG7 family.</text>
</comment>
<keyword evidence="3" id="KW-1185">Reference proteome</keyword>
<dbReference type="PANTHER" id="PTHR31175">
    <property type="entry name" value="AUXIN-RESPONSIVE FAMILY PROTEIN"/>
    <property type="match status" value="1"/>
</dbReference>